<dbReference type="RefSeq" id="WP_057480831.1">
    <property type="nucleotide sequence ID" value="NZ_BMWR01000006.1"/>
</dbReference>
<dbReference type="PANTHER" id="PTHR30329">
    <property type="entry name" value="STATOR ELEMENT OF FLAGELLAR MOTOR COMPLEX"/>
    <property type="match status" value="1"/>
</dbReference>
<proteinExistence type="predicted"/>
<dbReference type="InterPro" id="IPR050330">
    <property type="entry name" value="Bact_OuterMem_StrucFunc"/>
</dbReference>
<reference evidence="7" key="1">
    <citation type="submission" date="2015-10" db="EMBL/GenBank/DDBJ databases">
        <title>Draft genome sequence of Salegentibacter mishustinae KCTC 12263.</title>
        <authorList>
            <person name="Lin W."/>
            <person name="Zheng Q."/>
        </authorList>
    </citation>
    <scope>NUCLEOTIDE SEQUENCE [LARGE SCALE GENOMIC DNA]</scope>
    <source>
        <strain evidence="7">KCTC 12263</strain>
    </source>
</reference>
<keyword evidence="7" id="KW-0282">Flagellum</keyword>
<dbReference type="SUPFAM" id="SSF82171">
    <property type="entry name" value="DPP6 N-terminal domain-like"/>
    <property type="match status" value="1"/>
</dbReference>
<organism evidence="7 8">
    <name type="scientific">Salegentibacter mishustinae</name>
    <dbReference type="NCBI Taxonomy" id="270918"/>
    <lineage>
        <taxon>Bacteria</taxon>
        <taxon>Pseudomonadati</taxon>
        <taxon>Bacteroidota</taxon>
        <taxon>Flavobacteriia</taxon>
        <taxon>Flavobacteriales</taxon>
        <taxon>Flavobacteriaceae</taxon>
        <taxon>Salegentibacter</taxon>
    </lineage>
</organism>
<evidence type="ECO:0000256" key="3">
    <source>
        <dbReference type="ARBA" id="ARBA00023237"/>
    </source>
</evidence>
<accession>A0A0Q9ZAY4</accession>
<dbReference type="EMBL" id="LKTP01000002">
    <property type="protein sequence ID" value="KRG30223.1"/>
    <property type="molecule type" value="Genomic_DNA"/>
</dbReference>
<evidence type="ECO:0000313" key="7">
    <source>
        <dbReference type="EMBL" id="KRG30223.1"/>
    </source>
</evidence>
<evidence type="ECO:0000256" key="4">
    <source>
        <dbReference type="PROSITE-ProRule" id="PRU00473"/>
    </source>
</evidence>
<dbReference type="InterPro" id="IPR006665">
    <property type="entry name" value="OmpA-like"/>
</dbReference>
<dbReference type="Pfam" id="PF00691">
    <property type="entry name" value="OmpA"/>
    <property type="match status" value="1"/>
</dbReference>
<evidence type="ECO:0000256" key="5">
    <source>
        <dbReference type="SAM" id="SignalP"/>
    </source>
</evidence>
<name>A0A0Q9ZAY4_9FLAO</name>
<keyword evidence="7" id="KW-0966">Cell projection</keyword>
<keyword evidence="8" id="KW-1185">Reference proteome</keyword>
<keyword evidence="2 4" id="KW-0472">Membrane</keyword>
<dbReference type="Proteomes" id="UP000051643">
    <property type="component" value="Unassembled WGS sequence"/>
</dbReference>
<dbReference type="CDD" id="cd07185">
    <property type="entry name" value="OmpA_C-like"/>
    <property type="match status" value="1"/>
</dbReference>
<gene>
    <name evidence="7" type="ORF">APR42_13640</name>
</gene>
<dbReference type="PRINTS" id="PR01021">
    <property type="entry name" value="OMPADOMAIN"/>
</dbReference>
<dbReference type="GO" id="GO:0009279">
    <property type="term" value="C:cell outer membrane"/>
    <property type="evidence" value="ECO:0007669"/>
    <property type="project" value="UniProtKB-SubCell"/>
</dbReference>
<keyword evidence="7" id="KW-0969">Cilium</keyword>
<dbReference type="SUPFAM" id="SSF103088">
    <property type="entry name" value="OmpA-like"/>
    <property type="match status" value="1"/>
</dbReference>
<dbReference type="AlphaFoldDB" id="A0A0Q9ZAY4"/>
<dbReference type="PROSITE" id="PS51123">
    <property type="entry name" value="OMPA_2"/>
    <property type="match status" value="1"/>
</dbReference>
<dbReference type="InterPro" id="IPR011659">
    <property type="entry name" value="WD40"/>
</dbReference>
<sequence>MKKLYYLSLFFFVFSISLQAQYGKQKRADKLYNNLAYVEAVEVYKELIENDYNTRENRLKLAETYMKLRSPENAVFYYEDILEDSTNISAEYYYEYAQALRGAKRYEESREWLQKYLESNGEASAEANKMLDRNSPKIKTTYTLKKSDFNSDFSDFGAVKHEGKTYFVSARNSENSEKEYSWNEEPFLDVYQLNSNAEVSPISGEINTKLHDGPISFGQEGETLYFTRNNYYKDKEGKRDKEATNHLKIYSAQKSGNSWVNIQELPINNNEYSVGHPSVSPDGKTLYFTSNMPGGKGGTDLYKVSINGNNSFGNPENLGDLINTAEDESFPFIDEDEMLYFSSTGHGGYGLADIYKIDLNAENPQIINLGETINSNLDDFSYFRETNSNAGFIASNRDGSDNIYGFNQLLPLILKGKVTDAVNGNPIAQATIRLFNENNEQIAFLESDEDGNYKTTVNRNMEIPLEAKQIEYKNFNATLNTSNMQDLEEMEYNIVLQPVADVEYLAEINNIYFDFDKSNIRPDAAKELDKLVKLMRDEYPDLVIEVGSHTDKRGSEAYNEALAKRRAQSTRDYLIEQGIAKNRIKEQGYGERQPAIECDRCSKKQHQLNRRSMFSVVNMN</sequence>
<protein>
    <submittedName>
        <fullName evidence="7">Flagellar motor protein MotB</fullName>
    </submittedName>
</protein>
<dbReference type="STRING" id="270918.APR42_13640"/>
<dbReference type="Gene3D" id="2.120.10.30">
    <property type="entry name" value="TolB, C-terminal domain"/>
    <property type="match status" value="1"/>
</dbReference>
<dbReference type="SUPFAM" id="SSF48452">
    <property type="entry name" value="TPR-like"/>
    <property type="match status" value="1"/>
</dbReference>
<dbReference type="Gene3D" id="3.30.1330.60">
    <property type="entry name" value="OmpA-like domain"/>
    <property type="match status" value="1"/>
</dbReference>
<feature type="chain" id="PRO_5006389262" evidence="5">
    <location>
        <begin position="21"/>
        <end position="620"/>
    </location>
</feature>
<dbReference type="InterPro" id="IPR011042">
    <property type="entry name" value="6-blade_b-propeller_TolB-like"/>
</dbReference>
<dbReference type="Gene3D" id="2.60.40.1120">
    <property type="entry name" value="Carboxypeptidase-like, regulatory domain"/>
    <property type="match status" value="1"/>
</dbReference>
<dbReference type="InterPro" id="IPR011990">
    <property type="entry name" value="TPR-like_helical_dom_sf"/>
</dbReference>
<evidence type="ECO:0000256" key="2">
    <source>
        <dbReference type="ARBA" id="ARBA00023136"/>
    </source>
</evidence>
<feature type="domain" description="OmpA-like" evidence="6">
    <location>
        <begin position="500"/>
        <end position="620"/>
    </location>
</feature>
<dbReference type="SUPFAM" id="SSF49464">
    <property type="entry name" value="Carboxypeptidase regulatory domain-like"/>
    <property type="match status" value="1"/>
</dbReference>
<comment type="caution">
    <text evidence="7">The sequence shown here is derived from an EMBL/GenBank/DDBJ whole genome shotgun (WGS) entry which is preliminary data.</text>
</comment>
<dbReference type="InterPro" id="IPR008969">
    <property type="entry name" value="CarboxyPept-like_regulatory"/>
</dbReference>
<dbReference type="InterPro" id="IPR006664">
    <property type="entry name" value="OMP_bac"/>
</dbReference>
<dbReference type="OrthoDB" id="9809364at2"/>
<evidence type="ECO:0000256" key="1">
    <source>
        <dbReference type="ARBA" id="ARBA00004442"/>
    </source>
</evidence>
<dbReference type="InterPro" id="IPR036737">
    <property type="entry name" value="OmpA-like_sf"/>
</dbReference>
<dbReference type="Gene3D" id="1.25.40.10">
    <property type="entry name" value="Tetratricopeptide repeat domain"/>
    <property type="match status" value="1"/>
</dbReference>
<feature type="signal peptide" evidence="5">
    <location>
        <begin position="1"/>
        <end position="20"/>
    </location>
</feature>
<evidence type="ECO:0000259" key="6">
    <source>
        <dbReference type="PROSITE" id="PS51123"/>
    </source>
</evidence>
<keyword evidence="3" id="KW-0998">Cell outer membrane</keyword>
<dbReference type="Pfam" id="PF07676">
    <property type="entry name" value="PD40"/>
    <property type="match status" value="2"/>
</dbReference>
<evidence type="ECO:0000313" key="8">
    <source>
        <dbReference type="Proteomes" id="UP000051643"/>
    </source>
</evidence>
<keyword evidence="5" id="KW-0732">Signal</keyword>
<dbReference type="PANTHER" id="PTHR30329:SF21">
    <property type="entry name" value="LIPOPROTEIN YIAD-RELATED"/>
    <property type="match status" value="1"/>
</dbReference>
<comment type="subcellular location">
    <subcellularLocation>
        <location evidence="1">Cell outer membrane</location>
    </subcellularLocation>
</comment>